<gene>
    <name evidence="1" type="ORF">TBIB3V08_LOCUS13089</name>
</gene>
<reference evidence="1" key="1">
    <citation type="submission" date="2020-11" db="EMBL/GenBank/DDBJ databases">
        <authorList>
            <person name="Tran Van P."/>
        </authorList>
    </citation>
    <scope>NUCLEOTIDE SEQUENCE</scope>
</reference>
<sequence>MKSPWDGFLPIKEQIKDESDTSNSVDEIVKSEIKSYDSFLGIMDSNIDHFSPVDNSEYRILILDRANTLMY</sequence>
<accession>A0A7R9FC54</accession>
<name>A0A7R9FC54_9NEOP</name>
<dbReference type="EMBL" id="OD579094">
    <property type="protein sequence ID" value="CAD7450820.1"/>
    <property type="molecule type" value="Genomic_DNA"/>
</dbReference>
<protein>
    <submittedName>
        <fullName evidence="1">Uncharacterized protein</fullName>
    </submittedName>
</protein>
<dbReference type="AlphaFoldDB" id="A0A7R9FC54"/>
<proteinExistence type="predicted"/>
<evidence type="ECO:0000313" key="1">
    <source>
        <dbReference type="EMBL" id="CAD7450820.1"/>
    </source>
</evidence>
<organism evidence="1">
    <name type="scientific">Timema bartmani</name>
    <dbReference type="NCBI Taxonomy" id="61472"/>
    <lineage>
        <taxon>Eukaryota</taxon>
        <taxon>Metazoa</taxon>
        <taxon>Ecdysozoa</taxon>
        <taxon>Arthropoda</taxon>
        <taxon>Hexapoda</taxon>
        <taxon>Insecta</taxon>
        <taxon>Pterygota</taxon>
        <taxon>Neoptera</taxon>
        <taxon>Polyneoptera</taxon>
        <taxon>Phasmatodea</taxon>
        <taxon>Timematodea</taxon>
        <taxon>Timematoidea</taxon>
        <taxon>Timematidae</taxon>
        <taxon>Timema</taxon>
    </lineage>
</organism>